<dbReference type="EMBL" id="VIKS01000001">
    <property type="protein sequence ID" value="TQV89557.1"/>
    <property type="molecule type" value="Genomic_DNA"/>
</dbReference>
<accession>A0A545UJB5</accession>
<evidence type="ECO:0000313" key="2">
    <source>
        <dbReference type="Proteomes" id="UP000315439"/>
    </source>
</evidence>
<protein>
    <submittedName>
        <fullName evidence="1">Uncharacterized protein</fullName>
    </submittedName>
</protein>
<proteinExistence type="predicted"/>
<sequence length="181" mass="20367">MFHAPLIEQSQINDITQALENLGFFSVTSGIYNYSGKHYFNKDSFGLYLFPESLKLTAKEEGNLLAAAEKTYQLDLVGTFESAEDCVNHSVVQINKDASFQQNITINGERETTEKIYKGKWYLDDGVAVLVYYDLPGRYKFDISSSTSSVGSFTRYTKVLSPLATAKNVAVSCRLERHLME</sequence>
<name>A0A545UJB5_9GAMM</name>
<reference evidence="1 2" key="1">
    <citation type="submission" date="2019-07" db="EMBL/GenBank/DDBJ databases">
        <title>Draft genome for Aliikangiella sp. M105.</title>
        <authorList>
            <person name="Wang G."/>
        </authorList>
    </citation>
    <scope>NUCLEOTIDE SEQUENCE [LARGE SCALE GENOMIC DNA]</scope>
    <source>
        <strain evidence="1 2">M105</strain>
    </source>
</reference>
<gene>
    <name evidence="1" type="ORF">FLL46_01345</name>
</gene>
<dbReference type="RefSeq" id="WP_142891621.1">
    <property type="nucleotide sequence ID" value="NZ_ML660160.1"/>
</dbReference>
<evidence type="ECO:0000313" key="1">
    <source>
        <dbReference type="EMBL" id="TQV89557.1"/>
    </source>
</evidence>
<organism evidence="1 2">
    <name type="scientific">Aliikangiella coralliicola</name>
    <dbReference type="NCBI Taxonomy" id="2592383"/>
    <lineage>
        <taxon>Bacteria</taxon>
        <taxon>Pseudomonadati</taxon>
        <taxon>Pseudomonadota</taxon>
        <taxon>Gammaproteobacteria</taxon>
        <taxon>Oceanospirillales</taxon>
        <taxon>Pleioneaceae</taxon>
        <taxon>Aliikangiella</taxon>
    </lineage>
</organism>
<dbReference type="AlphaFoldDB" id="A0A545UJB5"/>
<keyword evidence="2" id="KW-1185">Reference proteome</keyword>
<comment type="caution">
    <text evidence="1">The sequence shown here is derived from an EMBL/GenBank/DDBJ whole genome shotgun (WGS) entry which is preliminary data.</text>
</comment>
<dbReference type="OrthoDB" id="5700077at2"/>
<dbReference type="Proteomes" id="UP000315439">
    <property type="component" value="Unassembled WGS sequence"/>
</dbReference>